<protein>
    <submittedName>
        <fullName evidence="2">Uncharacterized protein</fullName>
    </submittedName>
</protein>
<feature type="region of interest" description="Disordered" evidence="1">
    <location>
        <begin position="85"/>
        <end position="156"/>
    </location>
</feature>
<proteinExistence type="predicted"/>
<dbReference type="Proteomes" id="UP000078512">
    <property type="component" value="Unassembled WGS sequence"/>
</dbReference>
<dbReference type="EMBL" id="KV442072">
    <property type="protein sequence ID" value="OAQ25924.1"/>
    <property type="molecule type" value="Genomic_DNA"/>
</dbReference>
<evidence type="ECO:0000313" key="3">
    <source>
        <dbReference type="Proteomes" id="UP000078512"/>
    </source>
</evidence>
<sequence>MAAILPSTLEHTQYSPWHPCPRAPYPLQSGSCPSSYPCQSCLHPPSLCHHPPSCPHPLYPHLSYTHPSYLHPSYLRPPYQQFIPYRGLHPSPHRQPVSSQPTSQRRPQLVYMPPSHPTSLNLPDHASVQEPSSNTATPLPHLPHPQDSLSLASPPHPQDPPFFLECSYHTQDVQPFSMGYKMIPDRGALTIRAAWDEFHGPLSYLKSQGLFSNDLKTKKAYSRRREFVLLLQEAAERENRPAE</sequence>
<gene>
    <name evidence="2" type="ORF">K457DRAFT_900212</name>
</gene>
<feature type="non-terminal residue" evidence="2">
    <location>
        <position position="243"/>
    </location>
</feature>
<organism evidence="2 3">
    <name type="scientific">Linnemannia elongata AG-77</name>
    <dbReference type="NCBI Taxonomy" id="1314771"/>
    <lineage>
        <taxon>Eukaryota</taxon>
        <taxon>Fungi</taxon>
        <taxon>Fungi incertae sedis</taxon>
        <taxon>Mucoromycota</taxon>
        <taxon>Mortierellomycotina</taxon>
        <taxon>Mortierellomycetes</taxon>
        <taxon>Mortierellales</taxon>
        <taxon>Mortierellaceae</taxon>
        <taxon>Linnemannia</taxon>
    </lineage>
</organism>
<evidence type="ECO:0000313" key="2">
    <source>
        <dbReference type="EMBL" id="OAQ25924.1"/>
    </source>
</evidence>
<dbReference type="AlphaFoldDB" id="A0A197JNI8"/>
<keyword evidence="3" id="KW-1185">Reference proteome</keyword>
<reference evidence="2 3" key="1">
    <citation type="submission" date="2016-05" db="EMBL/GenBank/DDBJ databases">
        <title>Genome sequencing reveals origins of a unique bacterial endosymbiosis in the earliest lineages of terrestrial Fungi.</title>
        <authorList>
            <consortium name="DOE Joint Genome Institute"/>
            <person name="Uehling J."/>
            <person name="Gryganskyi A."/>
            <person name="Hameed K."/>
            <person name="Tschaplinski T."/>
            <person name="Misztal P."/>
            <person name="Wu S."/>
            <person name="Desiro A."/>
            <person name="Vande Pol N."/>
            <person name="Du Z.-Y."/>
            <person name="Zienkiewicz A."/>
            <person name="Zienkiewicz K."/>
            <person name="Morin E."/>
            <person name="Tisserant E."/>
            <person name="Splivallo R."/>
            <person name="Hainaut M."/>
            <person name="Henrissat B."/>
            <person name="Ohm R."/>
            <person name="Kuo A."/>
            <person name="Yan J."/>
            <person name="Lipzen A."/>
            <person name="Nolan M."/>
            <person name="Labutti K."/>
            <person name="Barry K."/>
            <person name="Goldstein A."/>
            <person name="Labbe J."/>
            <person name="Schadt C."/>
            <person name="Tuskan G."/>
            <person name="Grigoriev I."/>
            <person name="Martin F."/>
            <person name="Vilgalys R."/>
            <person name="Bonito G."/>
        </authorList>
    </citation>
    <scope>NUCLEOTIDE SEQUENCE [LARGE SCALE GENOMIC DNA]</scope>
    <source>
        <strain evidence="2 3">AG-77</strain>
    </source>
</reference>
<feature type="compositionally biased region" description="Polar residues" evidence="1">
    <location>
        <begin position="96"/>
        <end position="106"/>
    </location>
</feature>
<name>A0A197JNI8_9FUNG</name>
<evidence type="ECO:0000256" key="1">
    <source>
        <dbReference type="SAM" id="MobiDB-lite"/>
    </source>
</evidence>
<accession>A0A197JNI8</accession>